<keyword evidence="5 6" id="KW-0456">Lyase</keyword>
<keyword evidence="2 6" id="KW-0479">Metal-binding</keyword>
<keyword evidence="4 6" id="KW-0411">Iron-sulfur</keyword>
<dbReference type="EMBL" id="CP003198">
    <property type="protein sequence ID" value="AFM21913.1"/>
    <property type="molecule type" value="Genomic_DNA"/>
</dbReference>
<organism evidence="8 9">
    <name type="scientific">Acetomicrobium mobile (strain ATCC BAA-54 / DSM 13181 / JCM 12221 / NGA)</name>
    <name type="common">Anaerobaculum mobile</name>
    <dbReference type="NCBI Taxonomy" id="891968"/>
    <lineage>
        <taxon>Bacteria</taxon>
        <taxon>Thermotogati</taxon>
        <taxon>Synergistota</taxon>
        <taxon>Synergistia</taxon>
        <taxon>Synergistales</taxon>
        <taxon>Acetomicrobiaceae</taxon>
        <taxon>Acetomicrobium</taxon>
    </lineage>
</organism>
<dbReference type="GO" id="GO:0009098">
    <property type="term" value="P:L-leucine biosynthetic process"/>
    <property type="evidence" value="ECO:0007669"/>
    <property type="project" value="UniProtKB-UniRule"/>
</dbReference>
<keyword evidence="1 6" id="KW-0004">4Fe-4S</keyword>
<comment type="pathway">
    <text evidence="6">Amino-acid biosynthesis; L-leucine biosynthesis; L-leucine from 3-methyl-2-oxobutanoate: step 2/4.</text>
</comment>
<dbReference type="Gene3D" id="3.30.499.10">
    <property type="entry name" value="Aconitase, domain 3"/>
    <property type="match status" value="2"/>
</dbReference>
<dbReference type="InterPro" id="IPR011826">
    <property type="entry name" value="HAcnase/IPMdehydase_lsu_prok"/>
</dbReference>
<keyword evidence="6" id="KW-0028">Amino-acid biosynthesis</keyword>
<evidence type="ECO:0000256" key="4">
    <source>
        <dbReference type="ARBA" id="ARBA00023014"/>
    </source>
</evidence>
<dbReference type="PRINTS" id="PR00415">
    <property type="entry name" value="ACONITASE"/>
</dbReference>
<feature type="domain" description="Aconitase/3-isopropylmalate dehydratase large subunit alpha/beta/alpha" evidence="7">
    <location>
        <begin position="9"/>
        <end position="286"/>
    </location>
</feature>
<dbReference type="InterPro" id="IPR001030">
    <property type="entry name" value="Acoase/IPM_deHydtase_lsu_aba"/>
</dbReference>
<dbReference type="InterPro" id="IPR006251">
    <property type="entry name" value="Homoacnase/IPMdehydase_lsu"/>
</dbReference>
<dbReference type="NCBIfam" id="TIGR02086">
    <property type="entry name" value="IPMI_arch"/>
    <property type="match status" value="1"/>
</dbReference>
<evidence type="ECO:0000256" key="3">
    <source>
        <dbReference type="ARBA" id="ARBA00023004"/>
    </source>
</evidence>
<keyword evidence="9" id="KW-1185">Reference proteome</keyword>
<dbReference type="NCBIfam" id="TIGR01343">
    <property type="entry name" value="hacA_fam"/>
    <property type="match status" value="1"/>
</dbReference>
<reference evidence="9" key="1">
    <citation type="journal article" date="2013" name="Stand. Genomic Sci.">
        <title>Complete genome sequence of the moderate thermophile Anaerobaculum mobile type strain (NGA(T)).</title>
        <authorList>
            <person name="Mavromatis K."/>
            <person name="Stackebrandt E."/>
            <person name="Held B."/>
            <person name="Lapidus A."/>
            <person name="Nolan M."/>
            <person name="Lucas S."/>
            <person name="Hammon N."/>
            <person name="Deshpande S."/>
            <person name="Cheng J.F."/>
            <person name="Tapia R."/>
            <person name="Goodwin L.A."/>
            <person name="Pitluck S."/>
            <person name="Liolios K."/>
            <person name="Pagani I."/>
            <person name="Ivanova N."/>
            <person name="Mikhailova N."/>
            <person name="Huntemann M."/>
            <person name="Pati A."/>
            <person name="Chen A."/>
            <person name="Palaniappan K."/>
            <person name="Land M."/>
            <person name="Rohde M."/>
            <person name="Spring S."/>
            <person name="Goker M."/>
            <person name="Woyke T."/>
            <person name="Detter J.C."/>
            <person name="Bristow J."/>
            <person name="Eisen J.A."/>
            <person name="Markowitz V."/>
            <person name="Hugenholtz P."/>
            <person name="Klenk H.P."/>
            <person name="Kyrpides N.C."/>
        </authorList>
    </citation>
    <scope>NUCLEOTIDE SEQUENCE</scope>
    <source>
        <strain evidence="9">ATCC BAA-54 / DSM 13181 / NGA</strain>
    </source>
</reference>
<dbReference type="UniPathway" id="UPA00048">
    <property type="reaction ID" value="UER00071"/>
</dbReference>
<accession>I4BXA6</accession>
<proteinExistence type="inferred from homology"/>
<dbReference type="CDD" id="cd01583">
    <property type="entry name" value="IPMI"/>
    <property type="match status" value="1"/>
</dbReference>
<dbReference type="GO" id="GO:0051539">
    <property type="term" value="F:4 iron, 4 sulfur cluster binding"/>
    <property type="evidence" value="ECO:0007669"/>
    <property type="project" value="UniProtKB-KW"/>
</dbReference>
<dbReference type="Proteomes" id="UP000006061">
    <property type="component" value="Chromosome"/>
</dbReference>
<keyword evidence="6" id="KW-0432">Leucine biosynthesis</keyword>
<dbReference type="InterPro" id="IPR018136">
    <property type="entry name" value="Aconitase_4Fe-4S_BS"/>
</dbReference>
<dbReference type="NCBIfam" id="NF001614">
    <property type="entry name" value="PRK00402.1"/>
    <property type="match status" value="1"/>
</dbReference>
<dbReference type="GO" id="GO:0046872">
    <property type="term" value="F:metal ion binding"/>
    <property type="evidence" value="ECO:0007669"/>
    <property type="project" value="UniProtKB-KW"/>
</dbReference>
<comment type="catalytic activity">
    <reaction evidence="6">
        <text>(2R,3S)-3-isopropylmalate = (2S)-2-isopropylmalate</text>
        <dbReference type="Rhea" id="RHEA:32287"/>
        <dbReference type="ChEBI" id="CHEBI:1178"/>
        <dbReference type="ChEBI" id="CHEBI:35121"/>
        <dbReference type="EC" id="4.2.1.33"/>
    </reaction>
</comment>
<keyword evidence="3 6" id="KW-0408">Iron</keyword>
<evidence type="ECO:0000313" key="9">
    <source>
        <dbReference type="Proteomes" id="UP000006061"/>
    </source>
</evidence>
<protein>
    <recommendedName>
        <fullName evidence="6">3-isopropylmalate dehydratase large subunit</fullName>
        <ecNumber evidence="6">4.2.1.33</ecNumber>
    </recommendedName>
    <alternativeName>
        <fullName evidence="6">Alpha-IPM isomerase</fullName>
        <shortName evidence="6">IPMI</shortName>
    </alternativeName>
    <alternativeName>
        <fullName evidence="6">Isopropylmalate isomerase</fullName>
    </alternativeName>
</protein>
<dbReference type="InterPro" id="IPR015931">
    <property type="entry name" value="Acnase/IPM_dHydase_lsu_aba_1/3"/>
</dbReference>
<comment type="similarity">
    <text evidence="6">Belongs to the aconitase/IPM isomerase family. LeuC type 2 subfamily.</text>
</comment>
<dbReference type="InterPro" id="IPR036008">
    <property type="entry name" value="Aconitase_4Fe-4S_dom"/>
</dbReference>
<evidence type="ECO:0000313" key="8">
    <source>
        <dbReference type="EMBL" id="AFM21913.1"/>
    </source>
</evidence>
<sequence length="420" mass="44902">MDMGGTIVEKIISSHVGEVVRAGDFCVVTVDMLMCHDATGPLTIKAFNEFERENVWDPQRVTFVLDHAAPSPNERVSGLHDMLRSFAKEQGIRFFDVGEGICHQLMLEKGLVLPGDIALGTDSHTCTYGAVGALSFGIGSTDASGVLLTGKLWLKVPYTMKIIVSNSFKPGVYPKDLMLNVIGILKADGADYLCLEFSGSCIDEMSMGGRMTLCNMAIEAGAKGGIVPPDEKTLEWVRRRSSRSFAPQTSDKDAYFIDVLHIDAAGLEPQVAFPHAVDNVHPVSEATGIPIQQVFLGTCTNGRLEDLREAASILSGRRVHDGVRLLVCPASRQTLLEAIEEGIISTLLEAGATVIPPGCGPCPGTHLGVPGDGENVISTANRNFKGRMGNNKSNIYLASPATCAASAIEGKIADPRKYLS</sequence>
<dbReference type="InterPro" id="IPR033941">
    <property type="entry name" value="IPMI_cat"/>
</dbReference>
<dbReference type="HAMAP" id="MF_01027">
    <property type="entry name" value="LeuC_type2"/>
    <property type="match status" value="1"/>
</dbReference>
<evidence type="ECO:0000259" key="7">
    <source>
        <dbReference type="Pfam" id="PF00330"/>
    </source>
</evidence>
<dbReference type="SUPFAM" id="SSF53732">
    <property type="entry name" value="Aconitase iron-sulfur domain"/>
    <property type="match status" value="1"/>
</dbReference>
<dbReference type="Pfam" id="PF00330">
    <property type="entry name" value="Aconitase"/>
    <property type="match status" value="1"/>
</dbReference>
<feature type="binding site" evidence="6">
    <location>
        <position position="362"/>
    </location>
    <ligand>
        <name>[4Fe-4S] cluster</name>
        <dbReference type="ChEBI" id="CHEBI:49883"/>
    </ligand>
</feature>
<evidence type="ECO:0000256" key="1">
    <source>
        <dbReference type="ARBA" id="ARBA00022485"/>
    </source>
</evidence>
<dbReference type="KEGG" id="amo:Anamo_1303"/>
<evidence type="ECO:0000256" key="2">
    <source>
        <dbReference type="ARBA" id="ARBA00022723"/>
    </source>
</evidence>
<gene>
    <name evidence="6" type="primary">leuC</name>
    <name evidence="8" type="ordered locus">Anamo_1303</name>
</gene>
<dbReference type="InterPro" id="IPR050067">
    <property type="entry name" value="IPM_dehydratase_rel_enz"/>
</dbReference>
<comment type="function">
    <text evidence="6">Catalyzes the isomerization between 2-isopropylmalate and 3-isopropylmalate, via the formation of 2-isopropylmaleate.</text>
</comment>
<feature type="binding site" evidence="6">
    <location>
        <position position="299"/>
    </location>
    <ligand>
        <name>[4Fe-4S] cluster</name>
        <dbReference type="ChEBI" id="CHEBI:49883"/>
    </ligand>
</feature>
<name>I4BXA6_ACEMN</name>
<dbReference type="PROSITE" id="PS00450">
    <property type="entry name" value="ACONITASE_1"/>
    <property type="match status" value="1"/>
</dbReference>
<keyword evidence="6" id="KW-0100">Branched-chain amino acid biosynthesis</keyword>
<evidence type="ECO:0000256" key="6">
    <source>
        <dbReference type="HAMAP-Rule" id="MF_01027"/>
    </source>
</evidence>
<comment type="cofactor">
    <cofactor evidence="6">
        <name>[4Fe-4S] cluster</name>
        <dbReference type="ChEBI" id="CHEBI:49883"/>
    </cofactor>
    <text evidence="6">Binds 1 [4Fe-4S] cluster per subunit.</text>
</comment>
<dbReference type="HOGENOM" id="CLU_006714_3_4_0"/>
<comment type="subunit">
    <text evidence="6">Heterodimer of LeuC and LeuD.</text>
</comment>
<dbReference type="STRING" id="891968.Anamo_1303"/>
<dbReference type="AlphaFoldDB" id="I4BXA6"/>
<feature type="binding site" evidence="6">
    <location>
        <position position="359"/>
    </location>
    <ligand>
        <name>[4Fe-4S] cluster</name>
        <dbReference type="ChEBI" id="CHEBI:49883"/>
    </ligand>
</feature>
<dbReference type="GO" id="GO:0003861">
    <property type="term" value="F:3-isopropylmalate dehydratase activity"/>
    <property type="evidence" value="ECO:0007669"/>
    <property type="project" value="UniProtKB-UniRule"/>
</dbReference>
<dbReference type="eggNOG" id="COG0065">
    <property type="taxonomic scope" value="Bacteria"/>
</dbReference>
<evidence type="ECO:0000256" key="5">
    <source>
        <dbReference type="ARBA" id="ARBA00023239"/>
    </source>
</evidence>
<dbReference type="PANTHER" id="PTHR43822">
    <property type="entry name" value="HOMOACONITASE, MITOCHONDRIAL-RELATED"/>
    <property type="match status" value="1"/>
</dbReference>
<dbReference type="PANTHER" id="PTHR43822:SF2">
    <property type="entry name" value="HOMOACONITASE, MITOCHONDRIAL"/>
    <property type="match status" value="1"/>
</dbReference>
<dbReference type="PATRIC" id="fig|891968.3.peg.1300"/>
<dbReference type="EC" id="4.2.1.33" evidence="6"/>